<feature type="region of interest" description="Disordered" evidence="1">
    <location>
        <begin position="354"/>
        <end position="375"/>
    </location>
</feature>
<evidence type="ECO:0000313" key="6">
    <source>
        <dbReference type="EMBL" id="KAF2824451.1"/>
    </source>
</evidence>
<reference evidence="6" key="1">
    <citation type="journal article" date="2020" name="Stud. Mycol.">
        <title>101 Dothideomycetes genomes: a test case for predicting lifestyles and emergence of pathogens.</title>
        <authorList>
            <person name="Haridas S."/>
            <person name="Albert R."/>
            <person name="Binder M."/>
            <person name="Bloem J."/>
            <person name="Labutti K."/>
            <person name="Salamov A."/>
            <person name="Andreopoulos B."/>
            <person name="Baker S."/>
            <person name="Barry K."/>
            <person name="Bills G."/>
            <person name="Bluhm B."/>
            <person name="Cannon C."/>
            <person name="Castanera R."/>
            <person name="Culley D."/>
            <person name="Daum C."/>
            <person name="Ezra D."/>
            <person name="Gonzalez J."/>
            <person name="Henrissat B."/>
            <person name="Kuo A."/>
            <person name="Liang C."/>
            <person name="Lipzen A."/>
            <person name="Lutzoni F."/>
            <person name="Magnuson J."/>
            <person name="Mondo S."/>
            <person name="Nolan M."/>
            <person name="Ohm R."/>
            <person name="Pangilinan J."/>
            <person name="Park H.-J."/>
            <person name="Ramirez L."/>
            <person name="Alfaro M."/>
            <person name="Sun H."/>
            <person name="Tritt A."/>
            <person name="Yoshinaga Y."/>
            <person name="Zwiers L.-H."/>
            <person name="Turgeon B."/>
            <person name="Goodwin S."/>
            <person name="Spatafora J."/>
            <person name="Crous P."/>
            <person name="Grigoriev I."/>
        </authorList>
    </citation>
    <scope>NUCLEOTIDE SEQUENCE</scope>
    <source>
        <strain evidence="6">CBS 113818</strain>
    </source>
</reference>
<evidence type="ECO:0000256" key="1">
    <source>
        <dbReference type="SAM" id="MobiDB-lite"/>
    </source>
</evidence>
<evidence type="ECO:0000313" key="7">
    <source>
        <dbReference type="Proteomes" id="UP000799424"/>
    </source>
</evidence>
<evidence type="ECO:0000256" key="2">
    <source>
        <dbReference type="SAM" id="Phobius"/>
    </source>
</evidence>
<dbReference type="InterPro" id="IPR003609">
    <property type="entry name" value="Pan_app"/>
</dbReference>
<dbReference type="Gene3D" id="3.50.4.10">
    <property type="entry name" value="Hepatocyte Growth Factor"/>
    <property type="match status" value="1"/>
</dbReference>
<feature type="compositionally biased region" description="Polar residues" evidence="1">
    <location>
        <begin position="464"/>
        <end position="478"/>
    </location>
</feature>
<feature type="transmembrane region" description="Helical" evidence="2">
    <location>
        <begin position="377"/>
        <end position="400"/>
    </location>
</feature>
<keyword evidence="2" id="KW-0472">Membrane</keyword>
<feature type="domain" description="Apple" evidence="5">
    <location>
        <begin position="73"/>
        <end position="109"/>
    </location>
</feature>
<dbReference type="Pfam" id="PF00024">
    <property type="entry name" value="PAN_1"/>
    <property type="match status" value="1"/>
</dbReference>
<keyword evidence="3" id="KW-0732">Signal</keyword>
<keyword evidence="2" id="KW-1133">Transmembrane helix</keyword>
<accession>A0A6A6ZTQ8</accession>
<feature type="domain" description="Apple" evidence="5">
    <location>
        <begin position="192"/>
        <end position="229"/>
    </location>
</feature>
<keyword evidence="7" id="KW-1185">Reference proteome</keyword>
<dbReference type="OrthoDB" id="3943216at2759"/>
<protein>
    <recommendedName>
        <fullName evidence="4 5">Apple domain-containing protein</fullName>
    </recommendedName>
</protein>
<evidence type="ECO:0000259" key="5">
    <source>
        <dbReference type="Pfam" id="PF14295"/>
    </source>
</evidence>
<name>A0A6A6ZTQ8_9PLEO</name>
<dbReference type="CDD" id="cd12087">
    <property type="entry name" value="TM_EGFR-like"/>
    <property type="match status" value="1"/>
</dbReference>
<sequence length="478" mass="51588">MMVLARRSLVALTLANIAFATQPWLEDTIVGRNLALRQSDTSKCDPFGYRSQNGQNYTTYCEQNNPFNDAQPPFSSPSMQDCMEHCSRFWGKREGCYGIVWVEKNTECWIRNSTTSTTNLRPAEGHYSALVKEGEMSGFDTKCPFPDSSVQTLSGVDGLGYTVNCNKVIQGSDECFSGVPKPCTGSYYGFHHTETMEQCLRICVDSHPLCKAVSWSPDLKIGFANCWLKRDFSESSLVSSPNNAGVLHSATITRIDPVEKTCPSDKAYVSRAGGNAKFDIHCGQDSAGSNITSIHSRNITSCMDACAQSDKKCVGVVFDSSLNNGFKNCYLKNTTSTTPDQPSATYAFLSGSGIPGSPSPSSTSSSSSPSSSSPSKAWIAGPVLGGIAALGLIAFAVFWLRRRKNKKLHEKNAAGLGGYAVAPPYSSGYQDARAYAGPPNELNGQDHVAREMPGTTKYAHAQHGQANRGQSQVQELPS</sequence>
<dbReference type="Pfam" id="PF14295">
    <property type="entry name" value="PAN_4"/>
    <property type="match status" value="2"/>
</dbReference>
<proteinExistence type="predicted"/>
<feature type="region of interest" description="Disordered" evidence="1">
    <location>
        <begin position="431"/>
        <end position="478"/>
    </location>
</feature>
<dbReference type="Proteomes" id="UP000799424">
    <property type="component" value="Unassembled WGS sequence"/>
</dbReference>
<evidence type="ECO:0000256" key="3">
    <source>
        <dbReference type="SAM" id="SignalP"/>
    </source>
</evidence>
<feature type="domain" description="Apple" evidence="4">
    <location>
        <begin position="278"/>
        <end position="341"/>
    </location>
</feature>
<dbReference type="AlphaFoldDB" id="A0A6A6ZTQ8"/>
<keyword evidence="2" id="KW-0812">Transmembrane</keyword>
<feature type="chain" id="PRO_5025509047" description="Apple domain-containing protein" evidence="3">
    <location>
        <begin position="21"/>
        <end position="478"/>
    </location>
</feature>
<evidence type="ECO:0000259" key="4">
    <source>
        <dbReference type="Pfam" id="PF00024"/>
    </source>
</evidence>
<feature type="signal peptide" evidence="3">
    <location>
        <begin position="1"/>
        <end position="20"/>
    </location>
</feature>
<dbReference type="EMBL" id="MU006230">
    <property type="protein sequence ID" value="KAF2824451.1"/>
    <property type="molecule type" value="Genomic_DNA"/>
</dbReference>
<gene>
    <name evidence="6" type="ORF">CC86DRAFT_468569</name>
</gene>
<organism evidence="6 7">
    <name type="scientific">Ophiobolus disseminans</name>
    <dbReference type="NCBI Taxonomy" id="1469910"/>
    <lineage>
        <taxon>Eukaryota</taxon>
        <taxon>Fungi</taxon>
        <taxon>Dikarya</taxon>
        <taxon>Ascomycota</taxon>
        <taxon>Pezizomycotina</taxon>
        <taxon>Dothideomycetes</taxon>
        <taxon>Pleosporomycetidae</taxon>
        <taxon>Pleosporales</taxon>
        <taxon>Pleosporineae</taxon>
        <taxon>Phaeosphaeriaceae</taxon>
        <taxon>Ophiobolus</taxon>
    </lineage>
</organism>